<dbReference type="Proteomes" id="UP001164693">
    <property type="component" value="Chromosome"/>
</dbReference>
<sequence>MTRWLSFLAAEARAARPDLSKVAARDLATVLNGIAMSVNQEIQLLADPSAGRRARRLMRAAVDTFASRPRES</sequence>
<keyword evidence="2" id="KW-1185">Reference proteome</keyword>
<reference evidence="1" key="1">
    <citation type="submission" date="2022-05" db="EMBL/GenBank/DDBJ databases">
        <title>Jatrophihabitans sp. SB3-54 whole genome sequence.</title>
        <authorList>
            <person name="Suh M.K."/>
            <person name="Eom M.K."/>
            <person name="Kim J.S."/>
            <person name="Kim H.S."/>
            <person name="Do H.E."/>
            <person name="Shin Y.K."/>
            <person name="Lee J.-S."/>
        </authorList>
    </citation>
    <scope>NUCLEOTIDE SEQUENCE</scope>
    <source>
        <strain evidence="1">SB3-54</strain>
    </source>
</reference>
<gene>
    <name evidence="1" type="ORF">M6B22_18975</name>
</gene>
<evidence type="ECO:0000313" key="1">
    <source>
        <dbReference type="EMBL" id="WAX56592.1"/>
    </source>
</evidence>
<organism evidence="1 2">
    <name type="scientific">Jatrophihabitans cynanchi</name>
    <dbReference type="NCBI Taxonomy" id="2944128"/>
    <lineage>
        <taxon>Bacteria</taxon>
        <taxon>Bacillati</taxon>
        <taxon>Actinomycetota</taxon>
        <taxon>Actinomycetes</taxon>
        <taxon>Jatrophihabitantales</taxon>
        <taxon>Jatrophihabitantaceae</taxon>
        <taxon>Jatrophihabitans</taxon>
    </lineage>
</organism>
<name>A0ABY7JVL3_9ACTN</name>
<evidence type="ECO:0000313" key="2">
    <source>
        <dbReference type="Proteomes" id="UP001164693"/>
    </source>
</evidence>
<protein>
    <recommendedName>
        <fullName evidence="3">BetI-type transcriptional repressor C-terminal domain-containing protein</fullName>
    </recommendedName>
</protein>
<accession>A0ABY7JVL3</accession>
<proteinExistence type="predicted"/>
<dbReference type="EMBL" id="CP097463">
    <property type="protein sequence ID" value="WAX56592.1"/>
    <property type="molecule type" value="Genomic_DNA"/>
</dbReference>
<evidence type="ECO:0008006" key="3">
    <source>
        <dbReference type="Google" id="ProtNLM"/>
    </source>
</evidence>
<dbReference type="RefSeq" id="WP_269443124.1">
    <property type="nucleotide sequence ID" value="NZ_CP097463.1"/>
</dbReference>